<name>A0A246F7J5_PSENT</name>
<reference evidence="1 2" key="1">
    <citation type="submission" date="2017-06" db="EMBL/GenBank/DDBJ databases">
        <title>Draft genome of Pseudomonas nitroreducens DF05.</title>
        <authorList>
            <person name="Iyer R."/>
        </authorList>
    </citation>
    <scope>NUCLEOTIDE SEQUENCE [LARGE SCALE GENOMIC DNA]</scope>
    <source>
        <strain evidence="1 2">DF05</strain>
    </source>
</reference>
<dbReference type="Proteomes" id="UP000198145">
    <property type="component" value="Unassembled WGS sequence"/>
</dbReference>
<evidence type="ECO:0000313" key="2">
    <source>
        <dbReference type="Proteomes" id="UP000198145"/>
    </source>
</evidence>
<dbReference type="AlphaFoldDB" id="A0A246F7J5"/>
<accession>A0A246F7J5</accession>
<sequence>MTDAERYPLRAIALMSTDELARGALLAILNESLDQARQHLAESCWEELLHEDQVIQRQQLATEFGLKM</sequence>
<proteinExistence type="predicted"/>
<comment type="caution">
    <text evidence="1">The sequence shown here is derived from an EMBL/GenBank/DDBJ whole genome shotgun (WGS) entry which is preliminary data.</text>
</comment>
<evidence type="ECO:0000313" key="1">
    <source>
        <dbReference type="EMBL" id="OWP49188.1"/>
    </source>
</evidence>
<protein>
    <submittedName>
        <fullName evidence="1">Uncharacterized protein</fullName>
    </submittedName>
</protein>
<dbReference type="EMBL" id="NJBA01000007">
    <property type="protein sequence ID" value="OWP49188.1"/>
    <property type="molecule type" value="Genomic_DNA"/>
</dbReference>
<gene>
    <name evidence="1" type="ORF">CEG18_20875</name>
</gene>
<organism evidence="1 2">
    <name type="scientific">Pseudomonas nitroreducens</name>
    <dbReference type="NCBI Taxonomy" id="46680"/>
    <lineage>
        <taxon>Bacteria</taxon>
        <taxon>Pseudomonadati</taxon>
        <taxon>Pseudomonadota</taxon>
        <taxon>Gammaproteobacteria</taxon>
        <taxon>Pseudomonadales</taxon>
        <taxon>Pseudomonadaceae</taxon>
        <taxon>Pseudomonas</taxon>
    </lineage>
</organism>